<evidence type="ECO:0000256" key="6">
    <source>
        <dbReference type="ARBA" id="ARBA00023054"/>
    </source>
</evidence>
<reference evidence="10 11" key="1">
    <citation type="submission" date="2019-03" db="EMBL/GenBank/DDBJ databases">
        <title>Genomic Encyclopedia of Type Strains, Phase IV (KMG-IV): sequencing the most valuable type-strain genomes for metagenomic binning, comparative biology and taxonomic classification.</title>
        <authorList>
            <person name="Goeker M."/>
        </authorList>
    </citation>
    <scope>NUCLEOTIDE SEQUENCE [LARGE SCALE GENOMIC DNA]</scope>
    <source>
        <strain evidence="10 11">DSM 103923</strain>
    </source>
</reference>
<evidence type="ECO:0000256" key="3">
    <source>
        <dbReference type="ARBA" id="ARBA00010602"/>
    </source>
</evidence>
<feature type="domain" description="Multidrug resistance protein MdtA-like C-terminal permuted SH3" evidence="9">
    <location>
        <begin position="329"/>
        <end position="383"/>
    </location>
</feature>
<evidence type="ECO:0000259" key="9">
    <source>
        <dbReference type="Pfam" id="PF25967"/>
    </source>
</evidence>
<dbReference type="InterPro" id="IPR006143">
    <property type="entry name" value="RND_pump_MFP"/>
</dbReference>
<evidence type="ECO:0000313" key="10">
    <source>
        <dbReference type="EMBL" id="TCS68554.1"/>
    </source>
</evidence>
<dbReference type="Gene3D" id="2.40.420.20">
    <property type="match status" value="1"/>
</dbReference>
<comment type="similarity">
    <text evidence="2">Belongs to the membrane fusion protein (MFP) (TC 8.A.1) family.</text>
</comment>
<dbReference type="EMBL" id="SLZY01000026">
    <property type="protein sequence ID" value="TCS68554.1"/>
    <property type="molecule type" value="Genomic_DNA"/>
</dbReference>
<comment type="subcellular location">
    <subcellularLocation>
        <location evidence="1">Periplasm</location>
    </subcellularLocation>
</comment>
<dbReference type="GO" id="GO:0022857">
    <property type="term" value="F:transmembrane transporter activity"/>
    <property type="evidence" value="ECO:0007669"/>
    <property type="project" value="InterPro"/>
</dbReference>
<dbReference type="GO" id="GO:0042597">
    <property type="term" value="C:periplasmic space"/>
    <property type="evidence" value="ECO:0007669"/>
    <property type="project" value="UniProtKB-SubCell"/>
</dbReference>
<dbReference type="InterPro" id="IPR050465">
    <property type="entry name" value="UPF0194_transport"/>
</dbReference>
<dbReference type="Proteomes" id="UP000295135">
    <property type="component" value="Unassembled WGS sequence"/>
</dbReference>
<comment type="similarity">
    <text evidence="3">Belongs to the UPF0194 family.</text>
</comment>
<dbReference type="PANTHER" id="PTHR32347:SF29">
    <property type="entry name" value="UPF0194 MEMBRANE PROTEIN YBHG"/>
    <property type="match status" value="1"/>
</dbReference>
<evidence type="ECO:0000256" key="7">
    <source>
        <dbReference type="SAM" id="Coils"/>
    </source>
</evidence>
<feature type="coiled-coil region" evidence="7">
    <location>
        <begin position="90"/>
        <end position="117"/>
    </location>
</feature>
<evidence type="ECO:0000256" key="4">
    <source>
        <dbReference type="ARBA" id="ARBA00022729"/>
    </source>
</evidence>
<comment type="caution">
    <text evidence="10">The sequence shown here is derived from an EMBL/GenBank/DDBJ whole genome shotgun (WGS) entry which is preliminary data.</text>
</comment>
<dbReference type="InterPro" id="IPR058627">
    <property type="entry name" value="MdtA-like_C"/>
</dbReference>
<dbReference type="OrthoDB" id="9806939at2"/>
<dbReference type="AlphaFoldDB" id="A0A4R3JPG5"/>
<organism evidence="10 11">
    <name type="scientific">Sulfuritortus calidifontis</name>
    <dbReference type="NCBI Taxonomy" id="1914471"/>
    <lineage>
        <taxon>Bacteria</taxon>
        <taxon>Pseudomonadati</taxon>
        <taxon>Pseudomonadota</taxon>
        <taxon>Betaproteobacteria</taxon>
        <taxon>Nitrosomonadales</taxon>
        <taxon>Thiobacillaceae</taxon>
        <taxon>Sulfuritortus</taxon>
    </lineage>
</organism>
<sequence>MKLRLRPAYLLGALAVLAAAGFLFGAVAGKPVTVAIAREGPLIETVVATGRVITPARIALGPVFTATVSQVQVAEGDRVQAGQPLATLDAAERRAALEQAAKALQEADARIEQLERVGRPVADQALIQAEAALDLASKEFERTRRLVEAGFYNQAQLDIARRNLDNARAGREAAAAQAHSNQPNGADTRLARARQAQARAALDLARARLNDTVLRAPVEALVLRKMVEPGDVVTQGKVLFELAAAGETQIELQIDEKNLGRLRPGQMAQVVADAYPGQPFPAELFFIAPAVDAQKGSVQVKLRVTRVPAFLKPDMTVSAEIEVGRRERALILPSQAVRDAAGAQPWVLVAEAGRAVRRPVRLGLRGTGQVEVAEGLPAGAAVILPVSGVHAGQRVRLVE</sequence>
<dbReference type="RefSeq" id="WP_126460462.1">
    <property type="nucleotide sequence ID" value="NZ_AP018721.1"/>
</dbReference>
<evidence type="ECO:0000256" key="2">
    <source>
        <dbReference type="ARBA" id="ARBA00009477"/>
    </source>
</evidence>
<name>A0A4R3JPG5_9PROT</name>
<evidence type="ECO:0000259" key="8">
    <source>
        <dbReference type="Pfam" id="PF25954"/>
    </source>
</evidence>
<dbReference type="NCBIfam" id="TIGR01730">
    <property type="entry name" value="RND_mfp"/>
    <property type="match status" value="1"/>
</dbReference>
<proteinExistence type="inferred from homology"/>
<feature type="domain" description="CusB-like beta-barrel" evidence="8">
    <location>
        <begin position="250"/>
        <end position="321"/>
    </location>
</feature>
<dbReference type="GO" id="GO:0016020">
    <property type="term" value="C:membrane"/>
    <property type="evidence" value="ECO:0007669"/>
    <property type="project" value="InterPro"/>
</dbReference>
<keyword evidence="6 7" id="KW-0175">Coiled coil</keyword>
<dbReference type="Pfam" id="PF25967">
    <property type="entry name" value="RND-MFP_C"/>
    <property type="match status" value="1"/>
</dbReference>
<keyword evidence="11" id="KW-1185">Reference proteome</keyword>
<gene>
    <name evidence="10" type="ORF">EDC61_1267</name>
</gene>
<dbReference type="PANTHER" id="PTHR32347">
    <property type="entry name" value="EFFLUX SYSTEM COMPONENT YKNX-RELATED"/>
    <property type="match status" value="1"/>
</dbReference>
<dbReference type="InterPro" id="IPR058792">
    <property type="entry name" value="Beta-barrel_RND_2"/>
</dbReference>
<dbReference type="Gene3D" id="2.40.30.170">
    <property type="match status" value="1"/>
</dbReference>
<dbReference type="SUPFAM" id="SSF111369">
    <property type="entry name" value="HlyD-like secretion proteins"/>
    <property type="match status" value="2"/>
</dbReference>
<dbReference type="Pfam" id="PF25954">
    <property type="entry name" value="Beta-barrel_RND_2"/>
    <property type="match status" value="1"/>
</dbReference>
<evidence type="ECO:0000256" key="1">
    <source>
        <dbReference type="ARBA" id="ARBA00004418"/>
    </source>
</evidence>
<accession>A0A4R3JPG5</accession>
<evidence type="ECO:0000313" key="11">
    <source>
        <dbReference type="Proteomes" id="UP000295135"/>
    </source>
</evidence>
<keyword evidence="5" id="KW-0574">Periplasm</keyword>
<protein>
    <submittedName>
        <fullName evidence="10">HlyD family secretion protein</fullName>
    </submittedName>
</protein>
<dbReference type="Gene3D" id="2.40.50.100">
    <property type="match status" value="1"/>
</dbReference>
<keyword evidence="4" id="KW-0732">Signal</keyword>
<dbReference type="Gene3D" id="1.10.287.470">
    <property type="entry name" value="Helix hairpin bin"/>
    <property type="match status" value="1"/>
</dbReference>
<dbReference type="PRINTS" id="PR01490">
    <property type="entry name" value="RTXTOXIND"/>
</dbReference>
<evidence type="ECO:0000256" key="5">
    <source>
        <dbReference type="ARBA" id="ARBA00022764"/>
    </source>
</evidence>